<keyword evidence="2" id="KW-1185">Reference proteome</keyword>
<reference evidence="1" key="1">
    <citation type="submission" date="2021-06" db="EMBL/GenBank/DDBJ databases">
        <title>Parelaphostrongylus tenuis whole genome reference sequence.</title>
        <authorList>
            <person name="Garwood T.J."/>
            <person name="Larsen P.A."/>
            <person name="Fountain-Jones N.M."/>
            <person name="Garbe J.R."/>
            <person name="Macchietto M.G."/>
            <person name="Kania S.A."/>
            <person name="Gerhold R.W."/>
            <person name="Richards J.E."/>
            <person name="Wolf T.M."/>
        </authorList>
    </citation>
    <scope>NUCLEOTIDE SEQUENCE</scope>
    <source>
        <strain evidence="1">MNPRO001-30</strain>
        <tissue evidence="1">Meninges</tissue>
    </source>
</reference>
<sequence>MSRLASLALRLANRELKRLYKRLVMQTTYSKSQARSALLPEFLISSILSQLTVNVMYEPLRCEKVLNGLTGHD</sequence>
<gene>
    <name evidence="1" type="ORF">KIN20_025633</name>
</gene>
<organism evidence="1 2">
    <name type="scientific">Parelaphostrongylus tenuis</name>
    <name type="common">Meningeal worm</name>
    <dbReference type="NCBI Taxonomy" id="148309"/>
    <lineage>
        <taxon>Eukaryota</taxon>
        <taxon>Metazoa</taxon>
        <taxon>Ecdysozoa</taxon>
        <taxon>Nematoda</taxon>
        <taxon>Chromadorea</taxon>
        <taxon>Rhabditida</taxon>
        <taxon>Rhabditina</taxon>
        <taxon>Rhabditomorpha</taxon>
        <taxon>Strongyloidea</taxon>
        <taxon>Metastrongylidae</taxon>
        <taxon>Parelaphostrongylus</taxon>
    </lineage>
</organism>
<accession>A0AAD5MYP8</accession>
<evidence type="ECO:0000313" key="2">
    <source>
        <dbReference type="Proteomes" id="UP001196413"/>
    </source>
</evidence>
<protein>
    <submittedName>
        <fullName evidence="1">Uncharacterized protein</fullName>
    </submittedName>
</protein>
<proteinExistence type="predicted"/>
<name>A0AAD5MYP8_PARTN</name>
<dbReference type="EMBL" id="JAHQIW010005247">
    <property type="protein sequence ID" value="KAJ1365363.1"/>
    <property type="molecule type" value="Genomic_DNA"/>
</dbReference>
<evidence type="ECO:0000313" key="1">
    <source>
        <dbReference type="EMBL" id="KAJ1365363.1"/>
    </source>
</evidence>
<comment type="caution">
    <text evidence="1">The sequence shown here is derived from an EMBL/GenBank/DDBJ whole genome shotgun (WGS) entry which is preliminary data.</text>
</comment>
<dbReference type="AlphaFoldDB" id="A0AAD5MYP8"/>
<dbReference type="Proteomes" id="UP001196413">
    <property type="component" value="Unassembled WGS sequence"/>
</dbReference>